<feature type="compositionally biased region" description="Polar residues" evidence="1">
    <location>
        <begin position="1350"/>
        <end position="1360"/>
    </location>
</feature>
<keyword evidence="3" id="KW-1185">Reference proteome</keyword>
<name>A0A2T2N3W3_CORCC</name>
<dbReference type="Proteomes" id="UP000240883">
    <property type="component" value="Unassembled WGS sequence"/>
</dbReference>
<organism evidence="2 3">
    <name type="scientific">Corynespora cassiicola Philippines</name>
    <dbReference type="NCBI Taxonomy" id="1448308"/>
    <lineage>
        <taxon>Eukaryota</taxon>
        <taxon>Fungi</taxon>
        <taxon>Dikarya</taxon>
        <taxon>Ascomycota</taxon>
        <taxon>Pezizomycotina</taxon>
        <taxon>Dothideomycetes</taxon>
        <taxon>Pleosporomycetidae</taxon>
        <taxon>Pleosporales</taxon>
        <taxon>Corynesporascaceae</taxon>
        <taxon>Corynespora</taxon>
    </lineage>
</organism>
<dbReference type="EMBL" id="KZ678151">
    <property type="protein sequence ID" value="PSN60094.1"/>
    <property type="molecule type" value="Genomic_DNA"/>
</dbReference>
<feature type="compositionally biased region" description="Low complexity" evidence="1">
    <location>
        <begin position="14"/>
        <end position="27"/>
    </location>
</feature>
<feature type="compositionally biased region" description="Low complexity" evidence="1">
    <location>
        <begin position="543"/>
        <end position="562"/>
    </location>
</feature>
<feature type="compositionally biased region" description="Polar residues" evidence="1">
    <location>
        <begin position="724"/>
        <end position="746"/>
    </location>
</feature>
<feature type="compositionally biased region" description="Low complexity" evidence="1">
    <location>
        <begin position="885"/>
        <end position="899"/>
    </location>
</feature>
<evidence type="ECO:0000256" key="1">
    <source>
        <dbReference type="SAM" id="MobiDB-lite"/>
    </source>
</evidence>
<dbReference type="STRING" id="1448308.A0A2T2N3W3"/>
<evidence type="ECO:0000313" key="3">
    <source>
        <dbReference type="Proteomes" id="UP000240883"/>
    </source>
</evidence>
<feature type="compositionally biased region" description="Basic and acidic residues" evidence="1">
    <location>
        <begin position="703"/>
        <end position="713"/>
    </location>
</feature>
<sequence>MFRRRAPSNPAHKTPPSASASLAATKAFVRDRESNASLSSAAAAAALRTHATEPTQVGDTVTKRMARRQSLSSQGSGSQRPGPMRRHSSSGSMTERSFRAPSPRNSPVPSHDDAPPVPSVPKDVPAASAVHRRASSLEPPYRNASPVGRGGGRGLSLDRANPAPQRGQGHGARAASLSQVVEHDNDDNNSPRSINFSRPISPQQTAAPPIRTASQRGNSGWFSGPVVNPEATFRGTKTKPKIQQGVTGYDLHNAQQSVQNAVDRPVKKNQLAHGVEGMRLSSGSMRAKPTGTAVQQRQPQPAPTAAPERPRPVDPKSPYAVYDPSSRTFIHKQDAMALHRQLSQEDAASSHDYVTQHMTRPHEYASPQQPKPARNVAQSPPSRAQYVEREPSPLRQEHSRSLSPSVEEEEPEEPEEVEMRPPTPPSVSHSPAGAILPRQGSEEFGGLDIKSLDEGRSPRKIDTAVANAVREATDSPVSPKQVPTQDGPYPRLGTPINLEPLRSGQGRGGVRTHSLSPPRNAHFAAVAVELQSGIRHQPPPRSVSPAKSALKSSPSVSRRSSSPVNDGRVYGRTEPSEASDTMSEDGTRRKKKNVRVSFDEDAVIAGVSAYPEAEAQTSSTGLGASRWSTNNQQDLDDVLKPRPVLPSFGSIRSRNKRQESAGDVPEKVTETVSSSLSASVASMGEPLESSSDHALAGILAQDFAEKKPAKDSSNEPLPPEVTSVEGTGYNSESDSSDIFESASPESQRSDITKDRELPTPEPEPKSLTTPEHKPLAPEVPTIAVQPASPSPLVEKPEPMYLPPSLPGGWDEEESDQEVKEKVEDKNITQPVPSPAHTKVETQPPVAQPQAKDEDSSDDDSSIYSDAYEELTDNEDDGFGSIDAVVESPSVGPSSGMMFSNHADKLVEPTQSALRNEYLEEARQPSTSADLDATRQHWNDVHDARKQQKHEGSVEESPAVATPKRKPSKKSKERKAKSNTVTATAAAPAPAPRQPETPVQPRKSAMKKASPSPQAPTTPQFRKSMRSGTDQERPPSSGQMKKTMRSTTPQATPETHMRKSMRGSEPAGEARGPSGLAASRYSMPPPESKQPKGALQKKHIPATSAPKPRPQSMSAAAHASRPPAPPPAPKYDSDSDASASSFQRSRPRASRRQDSGRYTMRASMRSGPTPSMRPAPTMRPISPLEPSSPPATALRKSMRPSSPPTESAAMRSSKFSIRSLSPAGRFRSTKSSISGPPAPPSTPKKTSSKMPSFGKPKSKPEAEAPSKSRFKSRFADSSDEEEDEERPKRFQSRFADSDEEDNYQLPPGLAPVRGIPRKPGEEDGDSTDLEEELSDNEPPTPKAKEVEKNGRPTNGVTNGHSVNFAAEPLQKSKHAPELPSFESGKKKSKRGFFGLGKKKKKTSYIEDEPTPPAKASLDIPLPPEPHNKDRTLTPINEDKEVEAKQSAVTRSPKLQRRSLQHRSTSDSSWPLAEPPKIGEGERPQSSDGLPSRRLSLRPTLSKRHSSQVSEAKTAPDSRPDKDVGVVGRAGTKKKKFQGLRRVFGLND</sequence>
<proteinExistence type="predicted"/>
<feature type="region of interest" description="Disordered" evidence="1">
    <location>
        <begin position="1"/>
        <end position="242"/>
    </location>
</feature>
<feature type="compositionally biased region" description="Low complexity" evidence="1">
    <location>
        <begin position="1242"/>
        <end position="1251"/>
    </location>
</feature>
<feature type="compositionally biased region" description="Basic and acidic residues" evidence="1">
    <location>
        <begin position="1424"/>
        <end position="1442"/>
    </location>
</feature>
<feature type="compositionally biased region" description="Polar residues" evidence="1">
    <location>
        <begin position="188"/>
        <end position="221"/>
    </location>
</feature>
<feature type="compositionally biased region" description="Acidic residues" evidence="1">
    <location>
        <begin position="1321"/>
        <end position="1334"/>
    </location>
</feature>
<feature type="compositionally biased region" description="Polar residues" evidence="1">
    <location>
        <begin position="1033"/>
        <end position="1052"/>
    </location>
</feature>
<gene>
    <name evidence="2" type="ORF">BS50DRAFT_218809</name>
</gene>
<feature type="compositionally biased region" description="Low complexity" evidence="1">
    <location>
        <begin position="36"/>
        <end position="47"/>
    </location>
</feature>
<feature type="compositionally biased region" description="Polar residues" evidence="1">
    <location>
        <begin position="344"/>
        <end position="358"/>
    </location>
</feature>
<feature type="compositionally biased region" description="Low complexity" evidence="1">
    <location>
        <begin position="68"/>
        <end position="82"/>
    </location>
</feature>
<feature type="compositionally biased region" description="Acidic residues" evidence="1">
    <location>
        <begin position="406"/>
        <end position="416"/>
    </location>
</feature>
<feature type="compositionally biased region" description="Basic and acidic residues" evidence="1">
    <location>
        <begin position="747"/>
        <end position="775"/>
    </location>
</feature>
<feature type="compositionally biased region" description="Low complexity" evidence="1">
    <location>
        <begin position="292"/>
        <end position="307"/>
    </location>
</feature>
<feature type="compositionally biased region" description="Polar residues" evidence="1">
    <location>
        <begin position="615"/>
        <end position="633"/>
    </location>
</feature>
<feature type="compositionally biased region" description="Acidic residues" evidence="1">
    <location>
        <begin position="854"/>
        <end position="877"/>
    </location>
</feature>
<feature type="compositionally biased region" description="Basic and acidic residues" evidence="1">
    <location>
        <begin position="656"/>
        <end position="669"/>
    </location>
</feature>
<accession>A0A2T2N3W3</accession>
<protein>
    <submittedName>
        <fullName evidence="2">Uncharacterized protein</fullName>
    </submittedName>
</protein>
<feature type="compositionally biased region" description="Polar residues" evidence="1">
    <location>
        <begin position="1010"/>
        <end position="1020"/>
    </location>
</feature>
<feature type="compositionally biased region" description="Basic and acidic residues" evidence="1">
    <location>
        <begin position="1512"/>
        <end position="1522"/>
    </location>
</feature>
<feature type="compositionally biased region" description="Basic and acidic residues" evidence="1">
    <location>
        <begin position="816"/>
        <end position="826"/>
    </location>
</feature>
<evidence type="ECO:0000313" key="2">
    <source>
        <dbReference type="EMBL" id="PSN60094.1"/>
    </source>
</evidence>
<dbReference type="OrthoDB" id="5423926at2759"/>
<feature type="region of interest" description="Disordered" evidence="1">
    <location>
        <begin position="258"/>
        <end position="1532"/>
    </location>
</feature>
<feature type="compositionally biased region" description="Basic and acidic residues" evidence="1">
    <location>
        <begin position="931"/>
        <end position="952"/>
    </location>
</feature>
<feature type="compositionally biased region" description="Basic and acidic residues" evidence="1">
    <location>
        <begin position="450"/>
        <end position="462"/>
    </location>
</feature>
<feature type="compositionally biased region" description="Low complexity" evidence="1">
    <location>
        <begin position="1111"/>
        <end position="1120"/>
    </location>
</feature>
<feature type="compositionally biased region" description="Polar residues" evidence="1">
    <location>
        <begin position="475"/>
        <end position="484"/>
    </location>
</feature>
<feature type="compositionally biased region" description="Basic residues" evidence="1">
    <location>
        <begin position="962"/>
        <end position="976"/>
    </location>
</feature>
<reference evidence="2 3" key="1">
    <citation type="journal article" date="2018" name="Front. Microbiol.">
        <title>Genome-Wide Analysis of Corynespora cassiicola Leaf Fall Disease Putative Effectors.</title>
        <authorList>
            <person name="Lopez D."/>
            <person name="Ribeiro S."/>
            <person name="Label P."/>
            <person name="Fumanal B."/>
            <person name="Venisse J.S."/>
            <person name="Kohler A."/>
            <person name="de Oliveira R.R."/>
            <person name="Labutti K."/>
            <person name="Lipzen A."/>
            <person name="Lail K."/>
            <person name="Bauer D."/>
            <person name="Ohm R.A."/>
            <person name="Barry K.W."/>
            <person name="Spatafora J."/>
            <person name="Grigoriev I.V."/>
            <person name="Martin F.M."/>
            <person name="Pujade-Renaud V."/>
        </authorList>
    </citation>
    <scope>NUCLEOTIDE SEQUENCE [LARGE SCALE GENOMIC DNA]</scope>
    <source>
        <strain evidence="2 3">Philippines</strain>
    </source>
</reference>
<feature type="compositionally biased region" description="Basic residues" evidence="1">
    <location>
        <begin position="1385"/>
        <end position="1401"/>
    </location>
</feature>
<feature type="compositionally biased region" description="Low complexity" evidence="1">
    <location>
        <begin position="1484"/>
        <end position="1498"/>
    </location>
</feature>
<feature type="compositionally biased region" description="Low complexity" evidence="1">
    <location>
        <begin position="672"/>
        <end position="682"/>
    </location>
</feature>
<feature type="compositionally biased region" description="Basic and acidic residues" evidence="1">
    <location>
        <begin position="386"/>
        <end position="400"/>
    </location>
</feature>